<sequence>MNNTFKTKKIKIIKRAFLILLIIGLLFTHFFAPRLITEIRNPVVNLIKRNKVKDFDISSNIDNNIKRKDLKISAFDGITLSARLTFSSLDFSKGTIILLHGIRSNKEAFFDLSTYLAQNGFNSVALDSRAHGQSQGQFCTFGVNEKKDVKSVIDYLIKKENLTHIGIWGQSLGGAIGLQAMGFDKRIKFGIIESTFSDFKTIVNDYFQLHAGFSFQPFSNYLVERAGSIGNFDVNDAKPIVYCENITQPILIVHGNKDNRIKIAYGKENYSKIKSANKEFLEVNNANHLNVWKTGGEKYFNKVLSFLNAQ</sequence>
<protein>
    <submittedName>
        <fullName evidence="3">Alpha/beta fold hydrolase</fullName>
    </submittedName>
</protein>
<keyword evidence="3" id="KW-0378">Hydrolase</keyword>
<dbReference type="Proteomes" id="UP000805085">
    <property type="component" value="Unassembled WGS sequence"/>
</dbReference>
<dbReference type="Pfam" id="PF12146">
    <property type="entry name" value="Hydrolase_4"/>
    <property type="match status" value="1"/>
</dbReference>
<dbReference type="InterPro" id="IPR052920">
    <property type="entry name" value="DNA-binding_regulatory"/>
</dbReference>
<dbReference type="InterPro" id="IPR029058">
    <property type="entry name" value="AB_hydrolase_fold"/>
</dbReference>
<dbReference type="InterPro" id="IPR022742">
    <property type="entry name" value="Hydrolase_4"/>
</dbReference>
<keyword evidence="1" id="KW-0472">Membrane</keyword>
<evidence type="ECO:0000256" key="1">
    <source>
        <dbReference type="SAM" id="Phobius"/>
    </source>
</evidence>
<keyword evidence="4" id="KW-1185">Reference proteome</keyword>
<dbReference type="GO" id="GO:0016787">
    <property type="term" value="F:hydrolase activity"/>
    <property type="evidence" value="ECO:0007669"/>
    <property type="project" value="UniProtKB-KW"/>
</dbReference>
<feature type="transmembrane region" description="Helical" evidence="1">
    <location>
        <begin position="12"/>
        <end position="32"/>
    </location>
</feature>
<comment type="caution">
    <text evidence="3">The sequence shown here is derived from an EMBL/GenBank/DDBJ whole genome shotgun (WGS) entry which is preliminary data.</text>
</comment>
<keyword evidence="1" id="KW-0812">Transmembrane</keyword>
<accession>A0ABX2E3V5</accession>
<reference evidence="3 4" key="1">
    <citation type="journal article" date="2015" name="Int. J. Syst. Evol. Microbiol.">
        <title>Winogradskyella litoriviva sp. nov., isolated from coastal seawater.</title>
        <authorList>
            <person name="Nedashkovskaya O.I."/>
            <person name="Kukhlevskiy A.D."/>
            <person name="Zhukova N.V."/>
            <person name="Kim S.J."/>
            <person name="Rhee S.K."/>
            <person name="Mikhailov V.V."/>
        </authorList>
    </citation>
    <scope>NUCLEOTIDE SEQUENCE [LARGE SCALE GENOMIC DNA]</scope>
    <source>
        <strain evidence="3 4">KMM6491</strain>
    </source>
</reference>
<evidence type="ECO:0000313" key="3">
    <source>
        <dbReference type="EMBL" id="NRD22777.1"/>
    </source>
</evidence>
<evidence type="ECO:0000313" key="4">
    <source>
        <dbReference type="Proteomes" id="UP000805085"/>
    </source>
</evidence>
<dbReference type="PANTHER" id="PTHR43358">
    <property type="entry name" value="ALPHA/BETA-HYDROLASE"/>
    <property type="match status" value="1"/>
</dbReference>
<dbReference type="SUPFAM" id="SSF53474">
    <property type="entry name" value="alpha/beta-Hydrolases"/>
    <property type="match status" value="1"/>
</dbReference>
<gene>
    <name evidence="3" type="ORF">HNV10_05970</name>
</gene>
<proteinExistence type="predicted"/>
<name>A0ABX2E3V5_9FLAO</name>
<dbReference type="Gene3D" id="3.40.50.1820">
    <property type="entry name" value="alpha/beta hydrolase"/>
    <property type="match status" value="1"/>
</dbReference>
<dbReference type="PANTHER" id="PTHR43358:SF4">
    <property type="entry name" value="ALPHA_BETA HYDROLASE FOLD-1 DOMAIN-CONTAINING PROTEIN"/>
    <property type="match status" value="1"/>
</dbReference>
<organism evidence="3 4">
    <name type="scientific">Winogradskyella litoriviva</name>
    <dbReference type="NCBI Taxonomy" id="1220182"/>
    <lineage>
        <taxon>Bacteria</taxon>
        <taxon>Pseudomonadati</taxon>
        <taxon>Bacteroidota</taxon>
        <taxon>Flavobacteriia</taxon>
        <taxon>Flavobacteriales</taxon>
        <taxon>Flavobacteriaceae</taxon>
        <taxon>Winogradskyella</taxon>
    </lineage>
</organism>
<feature type="domain" description="Serine aminopeptidase S33" evidence="2">
    <location>
        <begin position="93"/>
        <end position="188"/>
    </location>
</feature>
<keyword evidence="1" id="KW-1133">Transmembrane helix</keyword>
<evidence type="ECO:0000259" key="2">
    <source>
        <dbReference type="Pfam" id="PF12146"/>
    </source>
</evidence>
<dbReference type="RefSeq" id="WP_173300410.1">
    <property type="nucleotide sequence ID" value="NZ_JABRWQ010000002.1"/>
</dbReference>
<dbReference type="EMBL" id="JABRWQ010000002">
    <property type="protein sequence ID" value="NRD22777.1"/>
    <property type="molecule type" value="Genomic_DNA"/>
</dbReference>